<evidence type="ECO:0000313" key="3">
    <source>
        <dbReference type="Proteomes" id="UP000183028"/>
    </source>
</evidence>
<gene>
    <name evidence="2" type="ORF">SAMN04487834_101512</name>
</gene>
<evidence type="ECO:0000256" key="1">
    <source>
        <dbReference type="SAM" id="MobiDB-lite"/>
    </source>
</evidence>
<proteinExistence type="predicted"/>
<organism evidence="2 3">
    <name type="scientific">Sharpea azabuensis</name>
    <dbReference type="NCBI Taxonomy" id="322505"/>
    <lineage>
        <taxon>Bacteria</taxon>
        <taxon>Bacillati</taxon>
        <taxon>Bacillota</taxon>
        <taxon>Erysipelotrichia</taxon>
        <taxon>Erysipelotrichales</taxon>
        <taxon>Coprobacillaceae</taxon>
        <taxon>Sharpea</taxon>
    </lineage>
</organism>
<dbReference type="AlphaFoldDB" id="A0A1H6SDM8"/>
<dbReference type="RefSeq" id="WP_074731719.1">
    <property type="nucleotide sequence ID" value="NZ_FNYK01000015.1"/>
</dbReference>
<accession>A0A1H6SDM8</accession>
<dbReference type="Proteomes" id="UP000183028">
    <property type="component" value="Unassembled WGS sequence"/>
</dbReference>
<evidence type="ECO:0000313" key="2">
    <source>
        <dbReference type="EMBL" id="SEI65969.1"/>
    </source>
</evidence>
<dbReference type="EMBL" id="FNYK01000015">
    <property type="protein sequence ID" value="SEI65969.1"/>
    <property type="molecule type" value="Genomic_DNA"/>
</dbReference>
<protein>
    <submittedName>
        <fullName evidence="2">Uncharacterized protein</fullName>
    </submittedName>
</protein>
<reference evidence="3" key="1">
    <citation type="submission" date="2016-10" db="EMBL/GenBank/DDBJ databases">
        <authorList>
            <person name="Varghese N."/>
            <person name="Submissions S."/>
        </authorList>
    </citation>
    <scope>NUCLEOTIDE SEQUENCE [LARGE SCALE GENOMIC DNA]</scope>
    <source>
        <strain evidence="3">DSM 20406</strain>
    </source>
</reference>
<name>A0A1H6SDM8_9FIRM</name>
<feature type="region of interest" description="Disordered" evidence="1">
    <location>
        <begin position="210"/>
        <end position="229"/>
    </location>
</feature>
<keyword evidence="3" id="KW-1185">Reference proteome</keyword>
<sequence length="229" mass="26857">MSDIYAELDGRRFTTPEGLQDYYAGHRMTRYGQWEFTISFYGNEYSLNIPENHYERNFFALAASYLEERGDASQLLDPVDMKDLDTLDRWDQMILAMTCFSMKGICDELDQDPYSAYRQGYVITPEEQLEMAERCADYDLENGLENKPRDEVVGEYQAMPVRELEQEHEQKYGYDWAYSRITAAAAEALYLPRELRERSSYFLTRSTQTVMNERQKPKGMTLRKGGYGQ</sequence>